<dbReference type="SUPFAM" id="SSF51556">
    <property type="entry name" value="Metallo-dependent hydrolases"/>
    <property type="match status" value="1"/>
</dbReference>
<dbReference type="PROSITE" id="PS51365">
    <property type="entry name" value="RENAL_DIPEPTIDASE_2"/>
    <property type="match status" value="1"/>
</dbReference>
<keyword evidence="3" id="KW-1185">Reference proteome</keyword>
<feature type="region of interest" description="Disordered" evidence="1">
    <location>
        <begin position="1"/>
        <end position="59"/>
    </location>
</feature>
<accession>A0ABV3HS70</accession>
<dbReference type="PANTHER" id="PTHR10443:SF12">
    <property type="entry name" value="DIPEPTIDASE"/>
    <property type="match status" value="1"/>
</dbReference>
<dbReference type="GO" id="GO:0016805">
    <property type="term" value="F:dipeptidase activity"/>
    <property type="evidence" value="ECO:0007669"/>
    <property type="project" value="UniProtKB-KW"/>
</dbReference>
<dbReference type="Gene3D" id="3.20.20.140">
    <property type="entry name" value="Metal-dependent hydrolases"/>
    <property type="match status" value="1"/>
</dbReference>
<keyword evidence="2" id="KW-0645">Protease</keyword>
<proteinExistence type="predicted"/>
<feature type="compositionally biased region" description="Pro residues" evidence="1">
    <location>
        <begin position="48"/>
        <end position="58"/>
    </location>
</feature>
<dbReference type="InterPro" id="IPR008257">
    <property type="entry name" value="Pept_M19"/>
</dbReference>
<feature type="compositionally biased region" description="Acidic residues" evidence="1">
    <location>
        <begin position="17"/>
        <end position="31"/>
    </location>
</feature>
<dbReference type="PANTHER" id="PTHR10443">
    <property type="entry name" value="MICROSOMAL DIPEPTIDASE"/>
    <property type="match status" value="1"/>
</dbReference>
<feature type="compositionally biased region" description="Low complexity" evidence="1">
    <location>
        <begin position="32"/>
        <end position="47"/>
    </location>
</feature>
<sequence>MADLHDSSSLTTVESVGLEDLDELNDLDGIDGIDVLGEPGAAASAPPDHGPSPGPPGDPLVRAAELLRTHPVIDGYSGLAPVLRSMHWYDLEAGESLLETDVPRLRSGGVGAQFWSLQEPSGSAGSPSLGATMELIDVVRATVSECPEGLRLALGADELVDSRNCGRVAAFLGPMAGEALGDSLAVLRAVYALGVRSVTLAGARWTQGGLTPFGHEMVREMNRLGVLVDLSGCTADTMRRTLRITRAPVVFSHQAEPLPDDVLHALRGNHGVCMVPCTAGTLPATADLLEHVRETAGPEAVAISGAYDTGLPHAAGLNDISCLPRLIAELLERGWPEPEVMGLTWSNMARVLRGAEFAARAAQPRRAPSRAAIGALDL</sequence>
<keyword evidence="2" id="KW-0378">Hydrolase</keyword>
<reference evidence="2 3" key="1">
    <citation type="submission" date="2024-06" db="EMBL/GenBank/DDBJ databases">
        <title>The Natural Products Discovery Center: Release of the First 8490 Sequenced Strains for Exploring Actinobacteria Biosynthetic Diversity.</title>
        <authorList>
            <person name="Kalkreuter E."/>
            <person name="Kautsar S.A."/>
            <person name="Yang D."/>
            <person name="Bader C.D."/>
            <person name="Teijaro C.N."/>
            <person name="Fluegel L."/>
            <person name="Davis C.M."/>
            <person name="Simpson J.R."/>
            <person name="Lauterbach L."/>
            <person name="Steele A.D."/>
            <person name="Gui C."/>
            <person name="Meng S."/>
            <person name="Li G."/>
            <person name="Viehrig K."/>
            <person name="Ye F."/>
            <person name="Su P."/>
            <person name="Kiefer A.F."/>
            <person name="Nichols A."/>
            <person name="Cepeda A.J."/>
            <person name="Yan W."/>
            <person name="Fan B."/>
            <person name="Jiang Y."/>
            <person name="Adhikari A."/>
            <person name="Zheng C.-J."/>
            <person name="Schuster L."/>
            <person name="Cowan T.M."/>
            <person name="Smanski M.J."/>
            <person name="Chevrette M.G."/>
            <person name="De Carvalho L.P.S."/>
            <person name="Shen B."/>
        </authorList>
    </citation>
    <scope>NUCLEOTIDE SEQUENCE [LARGE SCALE GENOMIC DNA]</scope>
    <source>
        <strain evidence="2 3">NPDC049344</strain>
    </source>
</reference>
<keyword evidence="2" id="KW-0224">Dipeptidase</keyword>
<evidence type="ECO:0000313" key="3">
    <source>
        <dbReference type="Proteomes" id="UP001552521"/>
    </source>
</evidence>
<organism evidence="2 3">
    <name type="scientific">Streptomyces kurssanovii</name>
    <dbReference type="NCBI Taxonomy" id="67312"/>
    <lineage>
        <taxon>Bacteria</taxon>
        <taxon>Bacillati</taxon>
        <taxon>Actinomycetota</taxon>
        <taxon>Actinomycetes</taxon>
        <taxon>Kitasatosporales</taxon>
        <taxon>Streptomycetaceae</taxon>
        <taxon>Streptomyces</taxon>
    </lineage>
</organism>
<dbReference type="Pfam" id="PF01244">
    <property type="entry name" value="Peptidase_M19"/>
    <property type="match status" value="1"/>
</dbReference>
<comment type="caution">
    <text evidence="2">The sequence shown here is derived from an EMBL/GenBank/DDBJ whole genome shotgun (WGS) entry which is preliminary data.</text>
</comment>
<dbReference type="Proteomes" id="UP001552521">
    <property type="component" value="Unassembled WGS sequence"/>
</dbReference>
<evidence type="ECO:0000256" key="1">
    <source>
        <dbReference type="SAM" id="MobiDB-lite"/>
    </source>
</evidence>
<evidence type="ECO:0000313" key="2">
    <source>
        <dbReference type="EMBL" id="MEV4681424.1"/>
    </source>
</evidence>
<dbReference type="EMBL" id="JBFAQK010000012">
    <property type="protein sequence ID" value="MEV4681424.1"/>
    <property type="molecule type" value="Genomic_DNA"/>
</dbReference>
<dbReference type="InterPro" id="IPR032466">
    <property type="entry name" value="Metal_Hydrolase"/>
</dbReference>
<protein>
    <submittedName>
        <fullName evidence="2">Membrane dipeptidase</fullName>
        <ecNumber evidence="2">3.4.13.-</ecNumber>
    </submittedName>
</protein>
<gene>
    <name evidence="2" type="ORF">AB0K36_11685</name>
</gene>
<dbReference type="EC" id="3.4.13.-" evidence="2"/>
<name>A0ABV3HS70_9ACTN</name>